<organism evidence="10 12">
    <name type="scientific">Orrella dioscoreae</name>
    <dbReference type="NCBI Taxonomy" id="1851544"/>
    <lineage>
        <taxon>Bacteria</taxon>
        <taxon>Pseudomonadati</taxon>
        <taxon>Pseudomonadota</taxon>
        <taxon>Betaproteobacteria</taxon>
        <taxon>Burkholderiales</taxon>
        <taxon>Alcaligenaceae</taxon>
        <taxon>Orrella</taxon>
    </lineage>
</organism>
<sequence length="243" mass="26221">MAGHSKWANIQHRKGRQDAKRGKLWTKIIREITVAARAGGADPDSNPRLRLAWDKATAVNMPKDNIQRAITRGAGGADGDNYEEVRYEGYGLGGAAVLVDCMTDNRTRTVAEVRHAFAKNGGNLGTEGSVAFQFKHCGQFIFAPGTSEEQVMELALEAGADDIVTDEEGVIEVTCEPPAYPAVRAAFEAAGLKPEVDGVVMKALNETELAGEDAERMQKLLDVLESLDDVQEVYTTAVLDETA</sequence>
<evidence type="ECO:0000259" key="9">
    <source>
        <dbReference type="Pfam" id="PF20772"/>
    </source>
</evidence>
<name>A0A1C3K3K1_9BURK</name>
<evidence type="ECO:0000256" key="2">
    <source>
        <dbReference type="ARBA" id="ARBA00022490"/>
    </source>
</evidence>
<dbReference type="KEGG" id="odi:ODI_R1668"/>
<dbReference type="PANTHER" id="PTHR12532">
    <property type="entry name" value="TRANSLATIONAL ACTIVATOR OF CYTOCHROME C OXIDASE 1"/>
    <property type="match status" value="1"/>
</dbReference>
<keyword evidence="4 6" id="KW-0238">DNA-binding</keyword>
<comment type="similarity">
    <text evidence="1 6">Belongs to the TACO1 family.</text>
</comment>
<evidence type="ECO:0000256" key="7">
    <source>
        <dbReference type="SAM" id="MobiDB-lite"/>
    </source>
</evidence>
<evidence type="ECO:0000256" key="5">
    <source>
        <dbReference type="ARBA" id="ARBA00023163"/>
    </source>
</evidence>
<evidence type="ECO:0000259" key="8">
    <source>
        <dbReference type="Pfam" id="PF01709"/>
    </source>
</evidence>
<gene>
    <name evidence="10" type="ORF">ODI_00542</name>
    <name evidence="11" type="ORF">ODI_R1668</name>
</gene>
<dbReference type="InterPro" id="IPR026564">
    <property type="entry name" value="Transcrip_reg_TACO1-like_dom3"/>
</dbReference>
<keyword evidence="12" id="KW-1185">Reference proteome</keyword>
<feature type="domain" description="TACO1/YebC-like second and third" evidence="8">
    <location>
        <begin position="82"/>
        <end position="236"/>
    </location>
</feature>
<dbReference type="InterPro" id="IPR049083">
    <property type="entry name" value="TACO1_YebC_N"/>
</dbReference>
<dbReference type="OrthoDB" id="9781053at2"/>
<dbReference type="RefSeq" id="WP_067755159.1">
    <property type="nucleotide sequence ID" value="NZ_LT907988.1"/>
</dbReference>
<dbReference type="EMBL" id="FLRC01000025">
    <property type="protein sequence ID" value="SBT26062.1"/>
    <property type="molecule type" value="Genomic_DNA"/>
</dbReference>
<keyword evidence="5 6" id="KW-0804">Transcription</keyword>
<dbReference type="Gene3D" id="1.10.10.200">
    <property type="match status" value="1"/>
</dbReference>
<dbReference type="GO" id="GO:0005829">
    <property type="term" value="C:cytosol"/>
    <property type="evidence" value="ECO:0007669"/>
    <property type="project" value="TreeGrafter"/>
</dbReference>
<dbReference type="InterPro" id="IPR029072">
    <property type="entry name" value="YebC-like"/>
</dbReference>
<keyword evidence="3 6" id="KW-0805">Transcription regulation</keyword>
<dbReference type="FunFam" id="1.10.10.200:FF:000001">
    <property type="entry name" value="Probable transcriptional regulatory protein YebC"/>
    <property type="match status" value="1"/>
</dbReference>
<evidence type="ECO:0000313" key="10">
    <source>
        <dbReference type="EMBL" id="SBT26062.1"/>
    </source>
</evidence>
<feature type="region of interest" description="Disordered" evidence="7">
    <location>
        <begin position="1"/>
        <end position="21"/>
    </location>
</feature>
<dbReference type="NCBIfam" id="TIGR01033">
    <property type="entry name" value="YebC/PmpR family DNA-binding transcriptional regulator"/>
    <property type="match status" value="1"/>
</dbReference>
<protein>
    <recommendedName>
        <fullName evidence="6">Probable transcriptional regulatory protein ODI_00542</fullName>
    </recommendedName>
</protein>
<dbReference type="HAMAP" id="MF_00693">
    <property type="entry name" value="Transcrip_reg_TACO1"/>
    <property type="match status" value="1"/>
</dbReference>
<keyword evidence="2 6" id="KW-0963">Cytoplasm</keyword>
<dbReference type="InterPro" id="IPR002876">
    <property type="entry name" value="Transcrip_reg_TACO1-like"/>
</dbReference>
<dbReference type="Proteomes" id="UP000078558">
    <property type="component" value="Chromosome I"/>
</dbReference>
<evidence type="ECO:0000256" key="3">
    <source>
        <dbReference type="ARBA" id="ARBA00023015"/>
    </source>
</evidence>
<dbReference type="NCBIfam" id="NF001030">
    <property type="entry name" value="PRK00110.1"/>
    <property type="match status" value="1"/>
</dbReference>
<proteinExistence type="inferred from homology"/>
<evidence type="ECO:0000313" key="11">
    <source>
        <dbReference type="EMBL" id="SOE48821.1"/>
    </source>
</evidence>
<dbReference type="AlphaFoldDB" id="A0A1C3K3K1"/>
<evidence type="ECO:0000256" key="6">
    <source>
        <dbReference type="HAMAP-Rule" id="MF_00693"/>
    </source>
</evidence>
<evidence type="ECO:0000256" key="1">
    <source>
        <dbReference type="ARBA" id="ARBA00008724"/>
    </source>
</evidence>
<dbReference type="Gene3D" id="3.30.70.980">
    <property type="match status" value="2"/>
</dbReference>
<dbReference type="GO" id="GO:0006355">
    <property type="term" value="P:regulation of DNA-templated transcription"/>
    <property type="evidence" value="ECO:0007669"/>
    <property type="project" value="UniProtKB-UniRule"/>
</dbReference>
<dbReference type="STRING" id="1851544.ODI_00542"/>
<dbReference type="PANTHER" id="PTHR12532:SF6">
    <property type="entry name" value="TRANSCRIPTIONAL REGULATORY PROTEIN YEBC-RELATED"/>
    <property type="match status" value="1"/>
</dbReference>
<accession>A0A1C3K3K1</accession>
<reference evidence="11 12" key="2">
    <citation type="submission" date="2017-08" db="EMBL/GenBank/DDBJ databases">
        <authorList>
            <person name="de Groot N.N."/>
        </authorList>
    </citation>
    <scope>NUCLEOTIDE SEQUENCE [LARGE SCALE GENOMIC DNA]</scope>
    <source>
        <strain evidence="11">Orrdi1</strain>
    </source>
</reference>
<evidence type="ECO:0000256" key="4">
    <source>
        <dbReference type="ARBA" id="ARBA00023125"/>
    </source>
</evidence>
<dbReference type="InterPro" id="IPR017856">
    <property type="entry name" value="Integrase-like_N"/>
</dbReference>
<dbReference type="NCBIfam" id="NF009044">
    <property type="entry name" value="PRK12378.1"/>
    <property type="match status" value="1"/>
</dbReference>
<evidence type="ECO:0000313" key="12">
    <source>
        <dbReference type="Proteomes" id="UP000078558"/>
    </source>
</evidence>
<dbReference type="SUPFAM" id="SSF75625">
    <property type="entry name" value="YebC-like"/>
    <property type="match status" value="1"/>
</dbReference>
<dbReference type="Pfam" id="PF20772">
    <property type="entry name" value="TACO1_YebC_N"/>
    <property type="match status" value="1"/>
</dbReference>
<dbReference type="EMBL" id="LT907988">
    <property type="protein sequence ID" value="SOE48821.1"/>
    <property type="molecule type" value="Genomic_DNA"/>
</dbReference>
<reference evidence="10 12" key="1">
    <citation type="submission" date="2016-06" db="EMBL/GenBank/DDBJ databases">
        <authorList>
            <person name="Kjaerup R.B."/>
            <person name="Dalgaard T.S."/>
            <person name="Juul-Madsen H.R."/>
        </authorList>
    </citation>
    <scope>NUCLEOTIDE SEQUENCE [LARGE SCALE GENOMIC DNA]</scope>
    <source>
        <strain evidence="10">Orrdi1</strain>
    </source>
</reference>
<dbReference type="InterPro" id="IPR048300">
    <property type="entry name" value="TACO1_YebC-like_2nd/3rd_dom"/>
</dbReference>
<dbReference type="GO" id="GO:0003677">
    <property type="term" value="F:DNA binding"/>
    <property type="evidence" value="ECO:0007669"/>
    <property type="project" value="UniProtKB-UniRule"/>
</dbReference>
<feature type="domain" description="TACO1/YebC-like N-terminal" evidence="9">
    <location>
        <begin position="5"/>
        <end position="75"/>
    </location>
</feature>
<comment type="subcellular location">
    <subcellularLocation>
        <location evidence="6">Cytoplasm</location>
    </subcellularLocation>
</comment>
<dbReference type="Pfam" id="PF01709">
    <property type="entry name" value="Transcrip_reg"/>
    <property type="match status" value="1"/>
</dbReference>